<dbReference type="CDD" id="cd00207">
    <property type="entry name" value="fer2"/>
    <property type="match status" value="1"/>
</dbReference>
<dbReference type="PROSITE" id="PS00197">
    <property type="entry name" value="2FE2S_FER_1"/>
    <property type="match status" value="1"/>
</dbReference>
<protein>
    <submittedName>
        <fullName evidence="2">2Fe-2S iron-sulfur cluster-binding protein</fullName>
    </submittedName>
</protein>
<comment type="caution">
    <text evidence="2">The sequence shown here is derived from an EMBL/GenBank/DDBJ whole genome shotgun (WGS) entry which is preliminary data.</text>
</comment>
<dbReference type="Pfam" id="PF00111">
    <property type="entry name" value="Fer2"/>
    <property type="match status" value="1"/>
</dbReference>
<reference evidence="2" key="1">
    <citation type="submission" date="2022-06" db="EMBL/GenBank/DDBJ databases">
        <title>Draft genome sequence of Streptomyces sp. RB6PN25 isolated from peat swamp forest in Thailand.</title>
        <authorList>
            <person name="Duangmal K."/>
            <person name="Klaysubun C."/>
        </authorList>
    </citation>
    <scope>NUCLEOTIDE SEQUENCE</scope>
    <source>
        <strain evidence="2">RB6PN25</strain>
    </source>
</reference>
<evidence type="ECO:0000313" key="2">
    <source>
        <dbReference type="EMBL" id="MCQ4079127.1"/>
    </source>
</evidence>
<name>A0ABT1PN87_9ACTN</name>
<organism evidence="2 3">
    <name type="scientific">Streptomyces humicola</name>
    <dbReference type="NCBI Taxonomy" id="2953240"/>
    <lineage>
        <taxon>Bacteria</taxon>
        <taxon>Bacillati</taxon>
        <taxon>Actinomycetota</taxon>
        <taxon>Actinomycetes</taxon>
        <taxon>Kitasatosporales</taxon>
        <taxon>Streptomycetaceae</taxon>
        <taxon>Streptomyces</taxon>
    </lineage>
</organism>
<dbReference type="SUPFAM" id="SSF54292">
    <property type="entry name" value="2Fe-2S ferredoxin-like"/>
    <property type="match status" value="1"/>
</dbReference>
<accession>A0ABT1PN87</accession>
<dbReference type="InterPro" id="IPR036010">
    <property type="entry name" value="2Fe-2S_ferredoxin-like_sf"/>
</dbReference>
<dbReference type="InterPro" id="IPR006058">
    <property type="entry name" value="2Fe2S_fd_BS"/>
</dbReference>
<dbReference type="Gene3D" id="3.10.20.30">
    <property type="match status" value="1"/>
</dbReference>
<dbReference type="InterPro" id="IPR001041">
    <property type="entry name" value="2Fe-2S_ferredoxin-type"/>
</dbReference>
<dbReference type="Proteomes" id="UP001057702">
    <property type="component" value="Unassembled WGS sequence"/>
</dbReference>
<dbReference type="EMBL" id="JANFNG010000001">
    <property type="protein sequence ID" value="MCQ4079127.1"/>
    <property type="molecule type" value="Genomic_DNA"/>
</dbReference>
<evidence type="ECO:0000313" key="3">
    <source>
        <dbReference type="Proteomes" id="UP001057702"/>
    </source>
</evidence>
<sequence>MTVELHDREPMLSGLFRSGYAYRVGCKRGGCGICKVDLVEGAVDYPVTVSDEVLAPDERAAGVCLSCRAVPVTDSVIRLREDDRLRCVAPFLAAAVRGGSSGNSSVQKGKD</sequence>
<dbReference type="PROSITE" id="PS51085">
    <property type="entry name" value="2FE2S_FER_2"/>
    <property type="match status" value="1"/>
</dbReference>
<keyword evidence="3" id="KW-1185">Reference proteome</keyword>
<feature type="domain" description="2Fe-2S ferredoxin-type" evidence="1">
    <location>
        <begin position="1"/>
        <end position="83"/>
    </location>
</feature>
<gene>
    <name evidence="2" type="ORF">NGB36_00470</name>
</gene>
<proteinExistence type="predicted"/>
<dbReference type="InterPro" id="IPR012675">
    <property type="entry name" value="Beta-grasp_dom_sf"/>
</dbReference>
<evidence type="ECO:0000259" key="1">
    <source>
        <dbReference type="PROSITE" id="PS51085"/>
    </source>
</evidence>